<gene>
    <name evidence="2" type="ORF">N7463_010186</name>
</gene>
<accession>A0A9W9XJI5</accession>
<protein>
    <submittedName>
        <fullName evidence="2">Uncharacterized protein</fullName>
    </submittedName>
</protein>
<keyword evidence="3" id="KW-1185">Reference proteome</keyword>
<feature type="compositionally biased region" description="Basic and acidic residues" evidence="1">
    <location>
        <begin position="33"/>
        <end position="49"/>
    </location>
</feature>
<comment type="caution">
    <text evidence="2">The sequence shown here is derived from an EMBL/GenBank/DDBJ whole genome shotgun (WGS) entry which is preliminary data.</text>
</comment>
<evidence type="ECO:0000313" key="3">
    <source>
        <dbReference type="Proteomes" id="UP001149954"/>
    </source>
</evidence>
<evidence type="ECO:0000256" key="1">
    <source>
        <dbReference type="SAM" id="MobiDB-lite"/>
    </source>
</evidence>
<dbReference type="Proteomes" id="UP001149954">
    <property type="component" value="Unassembled WGS sequence"/>
</dbReference>
<dbReference type="AlphaFoldDB" id="A0A9W9XJI5"/>
<reference evidence="2" key="2">
    <citation type="journal article" date="2023" name="IMA Fungus">
        <title>Comparative genomic study of the Penicillium genus elucidates a diverse pangenome and 15 lateral gene transfer events.</title>
        <authorList>
            <person name="Petersen C."/>
            <person name="Sorensen T."/>
            <person name="Nielsen M.R."/>
            <person name="Sondergaard T.E."/>
            <person name="Sorensen J.L."/>
            <person name="Fitzpatrick D.A."/>
            <person name="Frisvad J.C."/>
            <person name="Nielsen K.L."/>
        </authorList>
    </citation>
    <scope>NUCLEOTIDE SEQUENCE</scope>
    <source>
        <strain evidence="2">IBT 29495</strain>
    </source>
</reference>
<feature type="compositionally biased region" description="Basic residues" evidence="1">
    <location>
        <begin position="20"/>
        <end position="32"/>
    </location>
</feature>
<proteinExistence type="predicted"/>
<evidence type="ECO:0000313" key="2">
    <source>
        <dbReference type="EMBL" id="KAJ5494099.1"/>
    </source>
</evidence>
<reference evidence="2" key="1">
    <citation type="submission" date="2022-12" db="EMBL/GenBank/DDBJ databases">
        <authorList>
            <person name="Petersen C."/>
        </authorList>
    </citation>
    <scope>NUCLEOTIDE SEQUENCE</scope>
    <source>
        <strain evidence="2">IBT 29495</strain>
    </source>
</reference>
<feature type="region of interest" description="Disordered" evidence="1">
    <location>
        <begin position="1"/>
        <end position="72"/>
    </location>
</feature>
<dbReference type="EMBL" id="JAPWDS010000006">
    <property type="protein sequence ID" value="KAJ5494099.1"/>
    <property type="molecule type" value="Genomic_DNA"/>
</dbReference>
<dbReference type="OrthoDB" id="4265280at2759"/>
<sequence length="72" mass="8188">MGWLTSLFTGKDSTKAEQKAKRRQSQKQSQRVRAREKELRRGKDNDGKRASFFWGSPGQTYESNVRGPGEGV</sequence>
<name>A0A9W9XJI5_9EURO</name>
<organism evidence="2 3">
    <name type="scientific">Penicillium fimorum</name>
    <dbReference type="NCBI Taxonomy" id="1882269"/>
    <lineage>
        <taxon>Eukaryota</taxon>
        <taxon>Fungi</taxon>
        <taxon>Dikarya</taxon>
        <taxon>Ascomycota</taxon>
        <taxon>Pezizomycotina</taxon>
        <taxon>Eurotiomycetes</taxon>
        <taxon>Eurotiomycetidae</taxon>
        <taxon>Eurotiales</taxon>
        <taxon>Aspergillaceae</taxon>
        <taxon>Penicillium</taxon>
    </lineage>
</organism>